<reference evidence="1" key="1">
    <citation type="journal article" date="2015" name="Nature">
        <title>Complex archaea that bridge the gap between prokaryotes and eukaryotes.</title>
        <authorList>
            <person name="Spang A."/>
            <person name="Saw J.H."/>
            <person name="Jorgensen S.L."/>
            <person name="Zaremba-Niedzwiedzka K."/>
            <person name="Martijn J."/>
            <person name="Lind A.E."/>
            <person name="van Eijk R."/>
            <person name="Schleper C."/>
            <person name="Guy L."/>
            <person name="Ettema T.J."/>
        </authorList>
    </citation>
    <scope>NUCLEOTIDE SEQUENCE</scope>
</reference>
<dbReference type="AlphaFoldDB" id="A0A0F9HHJ2"/>
<evidence type="ECO:0000313" key="1">
    <source>
        <dbReference type="EMBL" id="KKL74622.1"/>
    </source>
</evidence>
<comment type="caution">
    <text evidence="1">The sequence shown here is derived from an EMBL/GenBank/DDBJ whole genome shotgun (WGS) entry which is preliminary data.</text>
</comment>
<accession>A0A0F9HHJ2</accession>
<protein>
    <submittedName>
        <fullName evidence="1">Uncharacterized protein</fullName>
    </submittedName>
</protein>
<feature type="non-terminal residue" evidence="1">
    <location>
        <position position="1"/>
    </location>
</feature>
<gene>
    <name evidence="1" type="ORF">LCGC14_2063070</name>
</gene>
<sequence length="58" mass="6828">PDLRQFLDEVKSMQRTFIIIGNITGDNHYLYATLLNDVYQAFDNSVRFGVFKIDMNIR</sequence>
<organism evidence="1">
    <name type="scientific">marine sediment metagenome</name>
    <dbReference type="NCBI Taxonomy" id="412755"/>
    <lineage>
        <taxon>unclassified sequences</taxon>
        <taxon>metagenomes</taxon>
        <taxon>ecological metagenomes</taxon>
    </lineage>
</organism>
<dbReference type="EMBL" id="LAZR01024592">
    <property type="protein sequence ID" value="KKL74622.1"/>
    <property type="molecule type" value="Genomic_DNA"/>
</dbReference>
<name>A0A0F9HHJ2_9ZZZZ</name>
<proteinExistence type="predicted"/>